<protein>
    <submittedName>
        <fullName evidence="4">Heterokaryon incompatibility protein-domain-containing protein</fullName>
    </submittedName>
</protein>
<reference evidence="4" key="1">
    <citation type="submission" date="2023-06" db="EMBL/GenBank/DDBJ databases">
        <title>Genome-scale phylogeny and comparative genomics of the fungal order Sordariales.</title>
        <authorList>
            <consortium name="Lawrence Berkeley National Laboratory"/>
            <person name="Hensen N."/>
            <person name="Bonometti L."/>
            <person name="Westerberg I."/>
            <person name="Brannstrom I.O."/>
            <person name="Guillou S."/>
            <person name="Cros-Aarteil S."/>
            <person name="Calhoun S."/>
            <person name="Haridas S."/>
            <person name="Kuo A."/>
            <person name="Mondo S."/>
            <person name="Pangilinan J."/>
            <person name="Riley R."/>
            <person name="Labutti K."/>
            <person name="Andreopoulos B."/>
            <person name="Lipzen A."/>
            <person name="Chen C."/>
            <person name="Yanf M."/>
            <person name="Daum C."/>
            <person name="Ng V."/>
            <person name="Clum A."/>
            <person name="Steindorff A."/>
            <person name="Ohm R."/>
            <person name="Martin F."/>
            <person name="Silar P."/>
            <person name="Natvig D."/>
            <person name="Lalanne C."/>
            <person name="Gautier V."/>
            <person name="Ament-Velasquez S.L."/>
            <person name="Kruys A."/>
            <person name="Hutchinson M.I."/>
            <person name="Powell A.J."/>
            <person name="Barry K."/>
            <person name="Miller A.N."/>
            <person name="Grigoriev I.V."/>
            <person name="Debuchy R."/>
            <person name="Gladieux P."/>
            <person name="Thoren M.H."/>
            <person name="Johannesson H."/>
        </authorList>
    </citation>
    <scope>NUCLEOTIDE SEQUENCE</scope>
    <source>
        <strain evidence="4">CBS 606.72</strain>
    </source>
</reference>
<feature type="domain" description="Heterokaryon incompatibility" evidence="3">
    <location>
        <begin position="124"/>
        <end position="252"/>
    </location>
</feature>
<gene>
    <name evidence="4" type="ORF">B0T14DRAFT_513975</name>
</gene>
<dbReference type="InterPro" id="IPR010730">
    <property type="entry name" value="HET"/>
</dbReference>
<comment type="caution">
    <text evidence="4">The sequence shown here is derived from an EMBL/GenBank/DDBJ whole genome shotgun (WGS) entry which is preliminary data.</text>
</comment>
<evidence type="ECO:0000256" key="1">
    <source>
        <dbReference type="SAM" id="Coils"/>
    </source>
</evidence>
<dbReference type="Proteomes" id="UP001175000">
    <property type="component" value="Unassembled WGS sequence"/>
</dbReference>
<dbReference type="Pfam" id="PF06985">
    <property type="entry name" value="HET"/>
    <property type="match status" value="1"/>
</dbReference>
<dbReference type="EMBL" id="JAULSU010000003">
    <property type="protein sequence ID" value="KAK0622520.1"/>
    <property type="molecule type" value="Genomic_DNA"/>
</dbReference>
<dbReference type="InterPro" id="IPR052895">
    <property type="entry name" value="HetReg/Transcr_Mod"/>
</dbReference>
<name>A0AA40C2F6_9PEZI</name>
<evidence type="ECO:0000259" key="3">
    <source>
        <dbReference type="Pfam" id="PF06985"/>
    </source>
</evidence>
<accession>A0AA40C2F6</accession>
<sequence length="901" mass="102149">MESWHNGGCQRQDVRSIGSLITCMACGSIDFSILENSAETASLAPSDGIDSMSSADELSDDGEFSSSEESLPLGSQVNVERAARYVYDNLGQSNIRLLSISPGNFGDELCCQLVQEDLNRFPLYDAISYTWADDSGDREKNKTIRLGHELLIVTTSCQLALRRARLHQMQKIWIDAVCINQDDNNERTHQVRLMAQIYANARSVLVYIGEESATSSETINLLAEGMTDKVHGDAVTDLLSRPYFWRVWVLQEIALARKATLVCGGTTIRWADFATRVQGLPMFGRIAFKALLTRPPPHITYGFCEPDAKWPVLRDEPGQISGVPLALSFLAPEFRSIEDLPRLLDLSSFCEATDPRDQVYALLGLTAGTEGYGFFPDYSTDLKEVYVRTAILIAVSCGVLPLLVRAVCRPSISPALPWVPDWRSYSPISPLALTGEASILDIIRQEVGNMTAHGGSSLSRDLSTATSVHFTAAPICTFLDLFNAEDVVLAHFFPAQNSSNVGLIFSPETRRNLVAGSSNLIDSLGSLWLFQVQPQPPVVSNDAPSGCLRGCLLLSSPIGFTPTETADSVVELPFLGLVKFLGCEDGFGKENLKSWDPRQARLSTELPKLGYPDVQNLAQFGVVCKSATQLKAWDRIRKLLGEMTETLERIHEWQELSLRIWRDRQTREEEMWSPWPAVLWGLWILSGLRRWELQTWLHGQEAHENDIQKLGWVEWRVLQLVVDVKNSGLQEHRYVLETTPSRDISTSKTLWNRWRRGLEVPVWWRLQIDEWIGFRDELASQLQSLLQLKLEPTLELEYERQQAGLLRELGGKCEWKLLKLTEFPKQRIPREQLQPAERLEREWRESEQEFLELDLEESGQEEEELERRKLELRRQRSRILGEQERLKGLARRNWVLLKLES</sequence>
<evidence type="ECO:0000313" key="5">
    <source>
        <dbReference type="Proteomes" id="UP001175000"/>
    </source>
</evidence>
<dbReference type="PANTHER" id="PTHR24148:SF73">
    <property type="entry name" value="HET DOMAIN PROTEIN (AFU_ORTHOLOGUE AFUA_8G01020)"/>
    <property type="match status" value="1"/>
</dbReference>
<evidence type="ECO:0000256" key="2">
    <source>
        <dbReference type="SAM" id="MobiDB-lite"/>
    </source>
</evidence>
<keyword evidence="5" id="KW-1185">Reference proteome</keyword>
<proteinExistence type="predicted"/>
<dbReference type="PANTHER" id="PTHR24148">
    <property type="entry name" value="ANKYRIN REPEAT DOMAIN-CONTAINING PROTEIN 39 HOMOLOG-RELATED"/>
    <property type="match status" value="1"/>
</dbReference>
<feature type="coiled-coil region" evidence="1">
    <location>
        <begin position="836"/>
        <end position="882"/>
    </location>
</feature>
<dbReference type="AlphaFoldDB" id="A0AA40C2F6"/>
<evidence type="ECO:0000313" key="4">
    <source>
        <dbReference type="EMBL" id="KAK0622520.1"/>
    </source>
</evidence>
<organism evidence="4 5">
    <name type="scientific">Immersiella caudata</name>
    <dbReference type="NCBI Taxonomy" id="314043"/>
    <lineage>
        <taxon>Eukaryota</taxon>
        <taxon>Fungi</taxon>
        <taxon>Dikarya</taxon>
        <taxon>Ascomycota</taxon>
        <taxon>Pezizomycotina</taxon>
        <taxon>Sordariomycetes</taxon>
        <taxon>Sordariomycetidae</taxon>
        <taxon>Sordariales</taxon>
        <taxon>Lasiosphaeriaceae</taxon>
        <taxon>Immersiella</taxon>
    </lineage>
</organism>
<keyword evidence="1" id="KW-0175">Coiled coil</keyword>
<feature type="region of interest" description="Disordered" evidence="2">
    <location>
        <begin position="44"/>
        <end position="70"/>
    </location>
</feature>